<feature type="domain" description="NF-kappa-B essential modulator NEMO CC2-LZ" evidence="4">
    <location>
        <begin position="577"/>
        <end position="668"/>
    </location>
</feature>
<dbReference type="InterPro" id="IPR051301">
    <property type="entry name" value="Optineurin/NFkB_EssMod"/>
</dbReference>
<sequence length="678" mass="77743">DSFVILGSTPTPSMEQWSNGEEHDISDSEQNGSSFSSNVMQASKETVKHYSIVDFNAESLSATNTKAKGDNFTKNGSLSYSISNGNSQQIMTTSNSSGAAFAERFLLGEIPADLLKSNVFREFPSLCTAQSSDEDIGKLQSFLDEHSRLKENLHKTNEAIQQHFVTINKWQTLVKELKETQAAEITNCNETNEKLQREFQSLMLKHDALVNEKDDQDTEIAKYKEHNASLQKELRSKTDENENLHIALVERDEFNQNLKKDIARIREGKSWTLTFLEHLIFIFACPKEHEATKEQFHMNLAYADRENKDLVKDISDKNAIIQNMRTTIERLENHSTIFELVSIPQDEQGNDGKGGNTSLNASIITDYESKLATVLEEKNQLTKEISDKIATIERLESVSSKLQHQLGNDGQGGNTSPNASIIADYESKLATVLEEKNQLTKEISDKTATMEHLESVSSKLQHQLMSLEMILKEHDRKSKEDSETVQKLKDELNSMSIENIQLRDEFRSDVLDQLKRDNELKNQHIESQQTTQVQLLQQIEQLKQDVELKNGQCECARSEILRYQFMIQDQRRILDETHAQVGELQAQFKEVEAANAILRTKEIQLDVQVHQREQQFTDIKEENELLRTQLEVYKSDFEMERQSRQDMASEREELLSDLKLLQKRNQQLMDEAQKNGHL</sequence>
<feature type="compositionally biased region" description="Polar residues" evidence="3">
    <location>
        <begin position="8"/>
        <end position="19"/>
    </location>
</feature>
<accession>A0A9Q0RV39</accession>
<dbReference type="GO" id="GO:0043122">
    <property type="term" value="P:regulation of canonical NF-kappaB signal transduction"/>
    <property type="evidence" value="ECO:0007669"/>
    <property type="project" value="TreeGrafter"/>
</dbReference>
<evidence type="ECO:0000313" key="6">
    <source>
        <dbReference type="Proteomes" id="UP001151699"/>
    </source>
</evidence>
<evidence type="ECO:0000256" key="2">
    <source>
        <dbReference type="SAM" id="Coils"/>
    </source>
</evidence>
<comment type="caution">
    <text evidence="5">The sequence shown here is derived from an EMBL/GenBank/DDBJ whole genome shotgun (WGS) entry which is preliminary data.</text>
</comment>
<dbReference type="InterPro" id="IPR032419">
    <property type="entry name" value="CC2-LZ_dom"/>
</dbReference>
<dbReference type="Pfam" id="PF16516">
    <property type="entry name" value="CC2-LZ"/>
    <property type="match status" value="1"/>
</dbReference>
<dbReference type="AlphaFoldDB" id="A0A9Q0RV39"/>
<dbReference type="PANTHER" id="PTHR31553:SF1">
    <property type="entry name" value="NF-KAPPA-B ESSENTIAL MODULATOR"/>
    <property type="match status" value="1"/>
</dbReference>
<feature type="non-terminal residue" evidence="5">
    <location>
        <position position="678"/>
    </location>
</feature>
<keyword evidence="6" id="KW-1185">Reference proteome</keyword>
<dbReference type="Proteomes" id="UP001151699">
    <property type="component" value="Unassembled WGS sequence"/>
</dbReference>
<feature type="region of interest" description="Disordered" evidence="3">
    <location>
        <begin position="1"/>
        <end position="36"/>
    </location>
</feature>
<feature type="coiled-coil region" evidence="2">
    <location>
        <begin position="644"/>
        <end position="671"/>
    </location>
</feature>
<evidence type="ECO:0000256" key="3">
    <source>
        <dbReference type="SAM" id="MobiDB-lite"/>
    </source>
</evidence>
<dbReference type="EMBL" id="WJQU01002324">
    <property type="protein sequence ID" value="KAJ6633002.1"/>
    <property type="molecule type" value="Genomic_DNA"/>
</dbReference>
<evidence type="ECO:0000313" key="5">
    <source>
        <dbReference type="EMBL" id="KAJ6633002.1"/>
    </source>
</evidence>
<reference evidence="5" key="1">
    <citation type="submission" date="2022-07" db="EMBL/GenBank/DDBJ databases">
        <authorList>
            <person name="Trinca V."/>
            <person name="Uliana J.V.C."/>
            <person name="Torres T.T."/>
            <person name="Ward R.J."/>
            <person name="Monesi N."/>
        </authorList>
    </citation>
    <scope>NUCLEOTIDE SEQUENCE</scope>
    <source>
        <strain evidence="5">HSMRA1968</strain>
        <tissue evidence="5">Whole embryos</tissue>
    </source>
</reference>
<proteinExistence type="predicted"/>
<gene>
    <name evidence="5" type="primary">key</name>
    <name evidence="5" type="ORF">Bhyg_16170</name>
</gene>
<organism evidence="5 6">
    <name type="scientific">Pseudolycoriella hygida</name>
    <dbReference type="NCBI Taxonomy" id="35572"/>
    <lineage>
        <taxon>Eukaryota</taxon>
        <taxon>Metazoa</taxon>
        <taxon>Ecdysozoa</taxon>
        <taxon>Arthropoda</taxon>
        <taxon>Hexapoda</taxon>
        <taxon>Insecta</taxon>
        <taxon>Pterygota</taxon>
        <taxon>Neoptera</taxon>
        <taxon>Endopterygota</taxon>
        <taxon>Diptera</taxon>
        <taxon>Nematocera</taxon>
        <taxon>Sciaroidea</taxon>
        <taxon>Sciaridae</taxon>
        <taxon>Pseudolycoriella</taxon>
    </lineage>
</organism>
<protein>
    <submittedName>
        <fullName evidence="5">NF-kappa-B essential modulator</fullName>
    </submittedName>
</protein>
<dbReference type="GO" id="GO:0005634">
    <property type="term" value="C:nucleus"/>
    <property type="evidence" value="ECO:0007669"/>
    <property type="project" value="TreeGrafter"/>
</dbReference>
<feature type="coiled-coil region" evidence="2">
    <location>
        <begin position="364"/>
        <end position="398"/>
    </location>
</feature>
<dbReference type="GO" id="GO:0070530">
    <property type="term" value="F:K63-linked polyubiquitin modification-dependent protein binding"/>
    <property type="evidence" value="ECO:0007669"/>
    <property type="project" value="TreeGrafter"/>
</dbReference>
<dbReference type="GO" id="GO:0005737">
    <property type="term" value="C:cytoplasm"/>
    <property type="evidence" value="ECO:0007669"/>
    <property type="project" value="TreeGrafter"/>
</dbReference>
<dbReference type="OrthoDB" id="7782868at2759"/>
<keyword evidence="1 2" id="KW-0175">Coiled coil</keyword>
<dbReference type="Gene3D" id="1.20.5.990">
    <property type="entry name" value="Nemo cc2-lz domain - 1d5 darpin complex"/>
    <property type="match status" value="1"/>
</dbReference>
<evidence type="ECO:0000259" key="4">
    <source>
        <dbReference type="Pfam" id="PF16516"/>
    </source>
</evidence>
<name>A0A9Q0RV39_9DIPT</name>
<evidence type="ECO:0000256" key="1">
    <source>
        <dbReference type="ARBA" id="ARBA00023054"/>
    </source>
</evidence>
<feature type="coiled-coil region" evidence="2">
    <location>
        <begin position="139"/>
        <end position="247"/>
    </location>
</feature>
<dbReference type="PANTHER" id="PTHR31553">
    <property type="entry name" value="NF-KAPPA-B ESSENTIAL MODULATOR"/>
    <property type="match status" value="1"/>
</dbReference>
<feature type="coiled-coil region" evidence="2">
    <location>
        <begin position="422"/>
        <end position="594"/>
    </location>
</feature>